<dbReference type="Pfam" id="PF07345">
    <property type="entry name" value="ATPaseInh_sub_z"/>
    <property type="match status" value="1"/>
</dbReference>
<evidence type="ECO:0000313" key="2">
    <source>
        <dbReference type="Proteomes" id="UP000231194"/>
    </source>
</evidence>
<proteinExistence type="predicted"/>
<dbReference type="Gene3D" id="1.10.790.20">
    <property type="entry name" value="Domain of unknown function DUF1476"/>
    <property type="match status" value="1"/>
</dbReference>
<protein>
    <recommendedName>
        <fullName evidence="3">DUF1476 domain-containing protein</fullName>
    </recommendedName>
</protein>
<name>A0A2M8R091_9BRAD</name>
<dbReference type="InterPro" id="IPR038293">
    <property type="entry name" value="ATPase_inh_sub_z_sf"/>
</dbReference>
<evidence type="ECO:0008006" key="3">
    <source>
        <dbReference type="Google" id="ProtNLM"/>
    </source>
</evidence>
<dbReference type="Proteomes" id="UP000231194">
    <property type="component" value="Unassembled WGS sequence"/>
</dbReference>
<organism evidence="1 2">
    <name type="scientific">Bradyrhizobium forestalis</name>
    <dbReference type="NCBI Taxonomy" id="1419263"/>
    <lineage>
        <taxon>Bacteria</taxon>
        <taxon>Pseudomonadati</taxon>
        <taxon>Pseudomonadota</taxon>
        <taxon>Alphaproteobacteria</taxon>
        <taxon>Hyphomicrobiales</taxon>
        <taxon>Nitrobacteraceae</taxon>
        <taxon>Bradyrhizobium</taxon>
    </lineage>
</organism>
<dbReference type="EMBL" id="PGVG01000040">
    <property type="protein sequence ID" value="PJG51235.1"/>
    <property type="molecule type" value="Genomic_DNA"/>
</dbReference>
<dbReference type="InterPro" id="IPR009945">
    <property type="entry name" value="ATPase_inh_sub_z"/>
</dbReference>
<accession>A0A2M8R091</accession>
<gene>
    <name evidence="1" type="ORF">CVM73_31960</name>
</gene>
<comment type="caution">
    <text evidence="1">The sequence shown here is derived from an EMBL/GenBank/DDBJ whole genome shotgun (WGS) entry which is preliminary data.</text>
</comment>
<sequence length="189" mass="21257">MSSFDERENAFETEFAHREESKVRVRERAVASLAQWAARRLGRSAAAAKVLTQEVLEADVASPTVEPTIDRIVADLAPVGIPKQEVWQAMHRFLAEAEVAERSGRPWRELVRGKFTLPELENGLEALQNGALVQIDRADYERLFGLNDVALGRLRNFARSHQCIVSFADTIVLFRKHIAPVEEGLDPQQ</sequence>
<reference evidence="1 2" key="1">
    <citation type="submission" date="2017-11" db="EMBL/GenBank/DDBJ databases">
        <title>Bradyrhizobium forestalis sp. nov., an efficient nitrogen-fixing bacterium isolated from nodules of forest legume species in the Amazon.</title>
        <authorList>
            <person name="Costa E.M."/>
            <person name="Guimaraes A."/>
            <person name="Carvalho T.S."/>
            <person name="Rodrigues T.L."/>
            <person name="Ribeiro P.R.A."/>
            <person name="Lebbe L."/>
            <person name="Willems A."/>
            <person name="Moreira F.M.S."/>
        </authorList>
    </citation>
    <scope>NUCLEOTIDE SEQUENCE [LARGE SCALE GENOMIC DNA]</scope>
    <source>
        <strain evidence="1 2">INPA54B</strain>
    </source>
</reference>
<dbReference type="AlphaFoldDB" id="A0A2M8R091"/>
<dbReference type="OrthoDB" id="8000929at2"/>
<evidence type="ECO:0000313" key="1">
    <source>
        <dbReference type="EMBL" id="PJG51235.1"/>
    </source>
</evidence>
<keyword evidence="2" id="KW-1185">Reference proteome</keyword>